<dbReference type="PANTHER" id="PTHR30012">
    <property type="entry name" value="GENERAL SECRETION PATHWAY PROTEIN"/>
    <property type="match status" value="1"/>
</dbReference>
<gene>
    <name evidence="9" type="ORF">LKD31_08785</name>
</gene>
<dbReference type="PANTHER" id="PTHR30012:SF0">
    <property type="entry name" value="TYPE II SECRETION SYSTEM PROTEIN F-RELATED"/>
    <property type="match status" value="1"/>
</dbReference>
<dbReference type="InterPro" id="IPR003004">
    <property type="entry name" value="GspF/PilC"/>
</dbReference>
<dbReference type="InterPro" id="IPR042094">
    <property type="entry name" value="T2SS_GspF_sf"/>
</dbReference>
<evidence type="ECO:0000256" key="7">
    <source>
        <dbReference type="SAM" id="Phobius"/>
    </source>
</evidence>
<organism evidence="9 10">
    <name type="scientific">Hominenteromicrobium mulieris</name>
    <dbReference type="NCBI Taxonomy" id="2885357"/>
    <lineage>
        <taxon>Bacteria</taxon>
        <taxon>Bacillati</taxon>
        <taxon>Bacillota</taxon>
        <taxon>Clostridia</taxon>
        <taxon>Eubacteriales</taxon>
        <taxon>Oscillospiraceae</taxon>
        <taxon>Hominenteromicrobium</taxon>
    </lineage>
</organism>
<comment type="similarity">
    <text evidence="2">Belongs to the GSP F family.</text>
</comment>
<feature type="transmembrane region" description="Helical" evidence="7">
    <location>
        <begin position="155"/>
        <end position="186"/>
    </location>
</feature>
<accession>A0AAE3AKT2</accession>
<evidence type="ECO:0000259" key="8">
    <source>
        <dbReference type="Pfam" id="PF00482"/>
    </source>
</evidence>
<evidence type="ECO:0000256" key="3">
    <source>
        <dbReference type="ARBA" id="ARBA00022475"/>
    </source>
</evidence>
<dbReference type="Gene3D" id="1.20.81.30">
    <property type="entry name" value="Type II secretion system (T2SS), domain F"/>
    <property type="match status" value="2"/>
</dbReference>
<feature type="transmembrane region" description="Helical" evidence="7">
    <location>
        <begin position="113"/>
        <end position="135"/>
    </location>
</feature>
<evidence type="ECO:0000313" key="10">
    <source>
        <dbReference type="Proteomes" id="UP001199424"/>
    </source>
</evidence>
<dbReference type="Pfam" id="PF00482">
    <property type="entry name" value="T2SSF"/>
    <property type="match status" value="2"/>
</dbReference>
<dbReference type="GO" id="GO:0005886">
    <property type="term" value="C:plasma membrane"/>
    <property type="evidence" value="ECO:0007669"/>
    <property type="project" value="UniProtKB-SubCell"/>
</dbReference>
<keyword evidence="10" id="KW-1185">Reference proteome</keyword>
<protein>
    <submittedName>
        <fullName evidence="9">Type II secretion system F family protein</fullName>
    </submittedName>
</protein>
<evidence type="ECO:0000256" key="6">
    <source>
        <dbReference type="ARBA" id="ARBA00023136"/>
    </source>
</evidence>
<keyword evidence="3" id="KW-1003">Cell membrane</keyword>
<dbReference type="Proteomes" id="UP001199424">
    <property type="component" value="Unassembled WGS sequence"/>
</dbReference>
<dbReference type="InterPro" id="IPR018076">
    <property type="entry name" value="T2SS_GspF_dom"/>
</dbReference>
<keyword evidence="4 7" id="KW-0812">Transmembrane</keyword>
<dbReference type="AlphaFoldDB" id="A0AAE3AKT2"/>
<evidence type="ECO:0000256" key="5">
    <source>
        <dbReference type="ARBA" id="ARBA00022989"/>
    </source>
</evidence>
<keyword evidence="6 7" id="KW-0472">Membrane</keyword>
<name>A0AAE3AKT2_9FIRM</name>
<feature type="domain" description="Type II secretion system protein GspF" evidence="8">
    <location>
        <begin position="14"/>
        <end position="136"/>
    </location>
</feature>
<dbReference type="EMBL" id="JAJEQC010000008">
    <property type="protein sequence ID" value="MCC2137111.1"/>
    <property type="molecule type" value="Genomic_DNA"/>
</dbReference>
<sequence length="346" mass="37372">MAEKFLTQEQLSVFCSSLAMLLRSGASLSEVSSLFEEDGMDTALRQASTEISLSVAAGETFSAAAEKTGVFPEYALSVFSTAELSGRLDEALDRLADHYDRQSALYDRLRSTLTYPAVLMLMMCGVLAVLVFAVLPMFERVYDNLTGSLLSSSYAYVLAATLIGRISLVFAGLLGIVLLVLAFGMRSDKGREKLRNTMETSRFTRKAAWLLAVSEVMDTLSALLASGTDEDSALALCIEQTRHKKLHKALEKCREETQMGVGIATAFAHQKILPAMYGKMLLGGAQSGELVQVTENLARRTAQEAENGLCSVIDRTEPILIGFLTASVGLTLLSVMLPLLGILSAI</sequence>
<proteinExistence type="inferred from homology"/>
<dbReference type="RefSeq" id="WP_308449407.1">
    <property type="nucleotide sequence ID" value="NZ_JAJEQC010000008.1"/>
</dbReference>
<evidence type="ECO:0000313" key="9">
    <source>
        <dbReference type="EMBL" id="MCC2137111.1"/>
    </source>
</evidence>
<feature type="domain" description="Type II secretion system protein GspF" evidence="8">
    <location>
        <begin position="218"/>
        <end position="338"/>
    </location>
</feature>
<evidence type="ECO:0000256" key="1">
    <source>
        <dbReference type="ARBA" id="ARBA00004651"/>
    </source>
</evidence>
<dbReference type="PRINTS" id="PR00812">
    <property type="entry name" value="BCTERIALGSPF"/>
</dbReference>
<reference evidence="9" key="1">
    <citation type="submission" date="2021-10" db="EMBL/GenBank/DDBJ databases">
        <title>Anaerobic single-cell dispensing facilitates the cultivation of human gut bacteria.</title>
        <authorList>
            <person name="Afrizal A."/>
        </authorList>
    </citation>
    <scope>NUCLEOTIDE SEQUENCE</scope>
    <source>
        <strain evidence="9">CLA-AA-H250</strain>
    </source>
</reference>
<keyword evidence="5 7" id="KW-1133">Transmembrane helix</keyword>
<comment type="subcellular location">
    <subcellularLocation>
        <location evidence="1">Cell membrane</location>
        <topology evidence="1">Multi-pass membrane protein</topology>
    </subcellularLocation>
</comment>
<evidence type="ECO:0000256" key="2">
    <source>
        <dbReference type="ARBA" id="ARBA00005745"/>
    </source>
</evidence>
<comment type="caution">
    <text evidence="9">The sequence shown here is derived from an EMBL/GenBank/DDBJ whole genome shotgun (WGS) entry which is preliminary data.</text>
</comment>
<feature type="transmembrane region" description="Helical" evidence="7">
    <location>
        <begin position="319"/>
        <end position="343"/>
    </location>
</feature>
<evidence type="ECO:0000256" key="4">
    <source>
        <dbReference type="ARBA" id="ARBA00022692"/>
    </source>
</evidence>